<sequence length="107" mass="11812">MSYIGGTSTQVLYPRKEGATFDLDYYTKTHMPMVAKHWGKYGLKGWWVTKYNDDSPYVVGATMDWENSGCVAEAMKDAGTPEIMADVKNFSSEMPVLVAGDVVAKSS</sequence>
<accession>A0A9P4K3E4</accession>
<organism evidence="2 3">
    <name type="scientific">Lojkania enalia</name>
    <dbReference type="NCBI Taxonomy" id="147567"/>
    <lineage>
        <taxon>Eukaryota</taxon>
        <taxon>Fungi</taxon>
        <taxon>Dikarya</taxon>
        <taxon>Ascomycota</taxon>
        <taxon>Pezizomycotina</taxon>
        <taxon>Dothideomycetes</taxon>
        <taxon>Pleosporomycetidae</taxon>
        <taxon>Pleosporales</taxon>
        <taxon>Pleosporales incertae sedis</taxon>
        <taxon>Lojkania</taxon>
    </lineage>
</organism>
<gene>
    <name evidence="2" type="ORF">CC78DRAFT_535320</name>
</gene>
<protein>
    <recommendedName>
        <fullName evidence="4">EthD domain-containing protein</fullName>
    </recommendedName>
</protein>
<dbReference type="PANTHER" id="PTHR40260:SF2">
    <property type="entry name" value="BLR8190 PROTEIN"/>
    <property type="match status" value="1"/>
</dbReference>
<dbReference type="Gene3D" id="3.30.70.100">
    <property type="match status" value="1"/>
</dbReference>
<dbReference type="InterPro" id="IPR011008">
    <property type="entry name" value="Dimeric_a/b-barrel"/>
</dbReference>
<comment type="similarity">
    <text evidence="1">Belongs to the tpcK family.</text>
</comment>
<keyword evidence="3" id="KW-1185">Reference proteome</keyword>
<dbReference type="GO" id="GO:0016491">
    <property type="term" value="F:oxidoreductase activity"/>
    <property type="evidence" value="ECO:0007669"/>
    <property type="project" value="InterPro"/>
</dbReference>
<dbReference type="PANTHER" id="PTHR40260">
    <property type="entry name" value="BLR8190 PROTEIN"/>
    <property type="match status" value="1"/>
</dbReference>
<dbReference type="OrthoDB" id="4892971at2759"/>
<evidence type="ECO:0000313" key="3">
    <source>
        <dbReference type="Proteomes" id="UP000800093"/>
    </source>
</evidence>
<reference evidence="3" key="1">
    <citation type="journal article" date="2020" name="Stud. Mycol.">
        <title>101 Dothideomycetes genomes: A test case for predicting lifestyles and emergence of pathogens.</title>
        <authorList>
            <person name="Haridas S."/>
            <person name="Albert R."/>
            <person name="Binder M."/>
            <person name="Bloem J."/>
            <person name="LaButti K."/>
            <person name="Salamov A."/>
            <person name="Andreopoulos B."/>
            <person name="Baker S."/>
            <person name="Barry K."/>
            <person name="Bills G."/>
            <person name="Bluhm B."/>
            <person name="Cannon C."/>
            <person name="Castanera R."/>
            <person name="Culley D."/>
            <person name="Daum C."/>
            <person name="Ezra D."/>
            <person name="Gonzalez J."/>
            <person name="Henrissat B."/>
            <person name="Kuo A."/>
            <person name="Liang C."/>
            <person name="Lipzen A."/>
            <person name="Lutzoni F."/>
            <person name="Magnuson J."/>
            <person name="Mondo S."/>
            <person name="Nolan M."/>
            <person name="Ohm R."/>
            <person name="Pangilinan J."/>
            <person name="Park H.-J."/>
            <person name="Ramirez L."/>
            <person name="Alfaro M."/>
            <person name="Sun H."/>
            <person name="Tritt A."/>
            <person name="Yoshinaga Y."/>
            <person name="Zwiers L.-H."/>
            <person name="Turgeon B."/>
            <person name="Goodwin S."/>
            <person name="Spatafora J."/>
            <person name="Crous P."/>
            <person name="Grigoriev I."/>
        </authorList>
    </citation>
    <scope>NUCLEOTIDE SEQUENCE [LARGE SCALE GENOMIC DNA]</scope>
    <source>
        <strain evidence="3">CBS 304.66</strain>
    </source>
</reference>
<dbReference type="AlphaFoldDB" id="A0A9P4K3E4"/>
<dbReference type="SUPFAM" id="SSF54909">
    <property type="entry name" value="Dimeric alpha+beta barrel"/>
    <property type="match status" value="1"/>
</dbReference>
<dbReference type="Proteomes" id="UP000800093">
    <property type="component" value="Unassembled WGS sequence"/>
</dbReference>
<proteinExistence type="inferred from homology"/>
<evidence type="ECO:0008006" key="4">
    <source>
        <dbReference type="Google" id="ProtNLM"/>
    </source>
</evidence>
<dbReference type="InterPro" id="IPR009799">
    <property type="entry name" value="EthD_dom"/>
</dbReference>
<evidence type="ECO:0000313" key="2">
    <source>
        <dbReference type="EMBL" id="KAF2261862.1"/>
    </source>
</evidence>
<dbReference type="EMBL" id="ML986649">
    <property type="protein sequence ID" value="KAF2261862.1"/>
    <property type="molecule type" value="Genomic_DNA"/>
</dbReference>
<evidence type="ECO:0000256" key="1">
    <source>
        <dbReference type="ARBA" id="ARBA00005986"/>
    </source>
</evidence>
<comment type="caution">
    <text evidence="2">The sequence shown here is derived from an EMBL/GenBank/DDBJ whole genome shotgun (WGS) entry which is preliminary data.</text>
</comment>
<dbReference type="NCBIfam" id="TIGR02118">
    <property type="entry name" value="EthD family reductase"/>
    <property type="match status" value="1"/>
</dbReference>
<name>A0A9P4K3E4_9PLEO</name>